<evidence type="ECO:0000256" key="1">
    <source>
        <dbReference type="SAM" id="Phobius"/>
    </source>
</evidence>
<keyword evidence="1" id="KW-1133">Transmembrane helix</keyword>
<proteinExistence type="predicted"/>
<sequence>MKKNMGNADRAIRLIIAAVLVLLYFSGSITGTLGVVGLIVGIIFALTSLVSYCPLYSLFGIRTCPST</sequence>
<dbReference type="Pfam" id="PF11127">
    <property type="entry name" value="YgaP-like_TM"/>
    <property type="match status" value="1"/>
</dbReference>
<feature type="transmembrane region" description="Helical" evidence="1">
    <location>
        <begin position="12"/>
        <end position="29"/>
    </location>
</feature>
<dbReference type="Proteomes" id="UP000664480">
    <property type="component" value="Unassembled WGS sequence"/>
</dbReference>
<gene>
    <name evidence="3" type="ORF">J0A69_09390</name>
</gene>
<evidence type="ECO:0000259" key="2">
    <source>
        <dbReference type="Pfam" id="PF11127"/>
    </source>
</evidence>
<keyword evidence="1" id="KW-0812">Transmembrane</keyword>
<dbReference type="RefSeq" id="WP_206586299.1">
    <property type="nucleotide sequence ID" value="NZ_JAFKCU010000002.1"/>
</dbReference>
<comment type="caution">
    <text evidence="3">The sequence shown here is derived from an EMBL/GenBank/DDBJ whole genome shotgun (WGS) entry which is preliminary data.</text>
</comment>
<keyword evidence="4" id="KW-1185">Reference proteome</keyword>
<feature type="transmembrane region" description="Helical" evidence="1">
    <location>
        <begin position="35"/>
        <end position="59"/>
    </location>
</feature>
<evidence type="ECO:0000313" key="3">
    <source>
        <dbReference type="EMBL" id="MBN7815642.1"/>
    </source>
</evidence>
<evidence type="ECO:0000313" key="4">
    <source>
        <dbReference type="Proteomes" id="UP000664480"/>
    </source>
</evidence>
<protein>
    <submittedName>
        <fullName evidence="3">DUF2892 domain-containing protein</fullName>
    </submittedName>
</protein>
<accession>A0ABS3CF41</accession>
<keyword evidence="1" id="KW-0472">Membrane</keyword>
<dbReference type="EMBL" id="JAFKCU010000002">
    <property type="protein sequence ID" value="MBN7815642.1"/>
    <property type="molecule type" value="Genomic_DNA"/>
</dbReference>
<dbReference type="InterPro" id="IPR021309">
    <property type="entry name" value="YgaP-like_TM"/>
</dbReference>
<feature type="domain" description="Inner membrane protein YgaP-like transmembrane" evidence="2">
    <location>
        <begin position="1"/>
        <end position="66"/>
    </location>
</feature>
<organism evidence="3 4">
    <name type="scientific">Algoriphagus pacificus</name>
    <dbReference type="NCBI Taxonomy" id="2811234"/>
    <lineage>
        <taxon>Bacteria</taxon>
        <taxon>Pseudomonadati</taxon>
        <taxon>Bacteroidota</taxon>
        <taxon>Cytophagia</taxon>
        <taxon>Cytophagales</taxon>
        <taxon>Cyclobacteriaceae</taxon>
        <taxon>Algoriphagus</taxon>
    </lineage>
</organism>
<name>A0ABS3CF41_9BACT</name>
<reference evidence="3 4" key="1">
    <citation type="submission" date="2021-03" db="EMBL/GenBank/DDBJ databases">
        <title>novel species isolated from a fishpond in China.</title>
        <authorList>
            <person name="Lu H."/>
            <person name="Cai Z."/>
        </authorList>
    </citation>
    <scope>NUCLEOTIDE SEQUENCE [LARGE SCALE GENOMIC DNA]</scope>
    <source>
        <strain evidence="3 4">YJ13C</strain>
    </source>
</reference>